<dbReference type="AlphaFoldDB" id="A0A7K0EH13"/>
<reference evidence="1 2" key="1">
    <citation type="journal article" date="2018" name="Antonie Van Leeuwenhoek">
        <title>Larkinella terrae sp. nov., isolated from soil on Jeju Island, South Korea.</title>
        <authorList>
            <person name="Ten L.N."/>
            <person name="Jeon J."/>
            <person name="Park S.J."/>
            <person name="Park S."/>
            <person name="Lee S.Y."/>
            <person name="Kim M.K."/>
            <person name="Jung H.Y."/>
        </authorList>
    </citation>
    <scope>NUCLEOTIDE SEQUENCE [LARGE SCALE GENOMIC DNA]</scope>
    <source>
        <strain evidence="1 2">KCTC 52001</strain>
    </source>
</reference>
<evidence type="ECO:0008006" key="3">
    <source>
        <dbReference type="Google" id="ProtNLM"/>
    </source>
</evidence>
<dbReference type="Proteomes" id="UP000441754">
    <property type="component" value="Unassembled WGS sequence"/>
</dbReference>
<protein>
    <recommendedName>
        <fullName evidence="3">Lauroyl acyltransferase</fullName>
    </recommendedName>
</protein>
<gene>
    <name evidence="1" type="ORF">GJJ30_06105</name>
</gene>
<evidence type="ECO:0000313" key="2">
    <source>
        <dbReference type="Proteomes" id="UP000441754"/>
    </source>
</evidence>
<keyword evidence="2" id="KW-1185">Reference proteome</keyword>
<comment type="caution">
    <text evidence="1">The sequence shown here is derived from an EMBL/GenBank/DDBJ whole genome shotgun (WGS) entry which is preliminary data.</text>
</comment>
<dbReference type="EMBL" id="WJXZ01000002">
    <property type="protein sequence ID" value="MRS60861.1"/>
    <property type="molecule type" value="Genomic_DNA"/>
</dbReference>
<dbReference type="RefSeq" id="WP_154174233.1">
    <property type="nucleotide sequence ID" value="NZ_WJXZ01000002.1"/>
</dbReference>
<accession>A0A7K0EH13</accession>
<name>A0A7K0EH13_9BACT</name>
<proteinExistence type="predicted"/>
<sequence length="380" mass="44629">MSNFVHQYQRELDRCRQQFESLDLRKEKGYLFKFTTFSASVQNILPEIPIEKHEDLFQKLLLQQVYTTFDQQFLTANDLIQTKGPIRKLINSQQPNIYCTFHLGSYRLLTSYLYRNGIDLALLVSRGTYQEQGKDIWSTIRGLQKKHKLTNSFQILDAEETSSTLQVIRELRAGTSLVIFIDGVTSTTGINRQEDKEVQVRFGAKNVWARKGVGFLSYLTKTPIVPVISYRERNLNNVLSFLDPIVPEAGCDRDTYCQLSLQHLYDSFWQYLTRYPEQWEGWNYIHKFLDQHELEQQADAYQKPHRQKLINTKRVVFNQDRYSICDLEDAPILFDRRLYVTYEISADLRDFLLQIGTIETPEEILGSDMYLDLLSKQIIV</sequence>
<organism evidence="1 2">
    <name type="scientific">Larkinella terrae</name>
    <dbReference type="NCBI Taxonomy" id="2025311"/>
    <lineage>
        <taxon>Bacteria</taxon>
        <taxon>Pseudomonadati</taxon>
        <taxon>Bacteroidota</taxon>
        <taxon>Cytophagia</taxon>
        <taxon>Cytophagales</taxon>
        <taxon>Spirosomataceae</taxon>
        <taxon>Larkinella</taxon>
    </lineage>
</organism>
<dbReference type="OrthoDB" id="1373292at2"/>
<evidence type="ECO:0000313" key="1">
    <source>
        <dbReference type="EMBL" id="MRS60861.1"/>
    </source>
</evidence>